<comment type="caution">
    <text evidence="1">The sequence shown here is derived from an EMBL/GenBank/DDBJ whole genome shotgun (WGS) entry which is preliminary data.</text>
</comment>
<dbReference type="Pfam" id="PF00132">
    <property type="entry name" value="Hexapep"/>
    <property type="match status" value="1"/>
</dbReference>
<dbReference type="InterPro" id="IPR050179">
    <property type="entry name" value="Trans_hexapeptide_repeat"/>
</dbReference>
<dbReference type="GO" id="GO:0016746">
    <property type="term" value="F:acyltransferase activity"/>
    <property type="evidence" value="ECO:0007669"/>
    <property type="project" value="UniProtKB-KW"/>
</dbReference>
<accession>A0A645ITT6</accession>
<dbReference type="PANTHER" id="PTHR43300:SF7">
    <property type="entry name" value="UDP-N-ACETYLBACILLOSAMINE N-ACETYLTRANSFERASE"/>
    <property type="match status" value="1"/>
</dbReference>
<reference evidence="1" key="1">
    <citation type="submission" date="2019-08" db="EMBL/GenBank/DDBJ databases">
        <authorList>
            <person name="Kucharzyk K."/>
            <person name="Murdoch R.W."/>
            <person name="Higgins S."/>
            <person name="Loffler F."/>
        </authorList>
    </citation>
    <scope>NUCLEOTIDE SEQUENCE</scope>
</reference>
<keyword evidence="1" id="KW-0012">Acyltransferase</keyword>
<dbReference type="PANTHER" id="PTHR43300">
    <property type="entry name" value="ACETYLTRANSFERASE"/>
    <property type="match status" value="1"/>
</dbReference>
<dbReference type="InterPro" id="IPR001451">
    <property type="entry name" value="Hexapep"/>
</dbReference>
<organism evidence="1">
    <name type="scientific">bioreactor metagenome</name>
    <dbReference type="NCBI Taxonomy" id="1076179"/>
    <lineage>
        <taxon>unclassified sequences</taxon>
        <taxon>metagenomes</taxon>
        <taxon>ecological metagenomes</taxon>
    </lineage>
</organism>
<evidence type="ECO:0000313" key="1">
    <source>
        <dbReference type="EMBL" id="MPN50563.1"/>
    </source>
</evidence>
<dbReference type="InterPro" id="IPR011004">
    <property type="entry name" value="Trimer_LpxA-like_sf"/>
</dbReference>
<name>A0A645ITT6_9ZZZZ</name>
<dbReference type="SUPFAM" id="SSF51161">
    <property type="entry name" value="Trimeric LpxA-like enzymes"/>
    <property type="match status" value="1"/>
</dbReference>
<protein>
    <submittedName>
        <fullName evidence="1">UDP-N-acetylbacillosamine N-acetyltransferase</fullName>
        <ecNumber evidence="1">2.3.1.203</ecNumber>
    </submittedName>
</protein>
<dbReference type="EC" id="2.3.1.203" evidence="1"/>
<sequence length="84" mass="8880">MLLGNSFIGHDSFMDEFAHLATNSVVGANVHIGKACHIGSNCTIREKLTIGDFSLVGAGAVVLNDFDSHSIIVGNPARLLRKTS</sequence>
<dbReference type="AlphaFoldDB" id="A0A645ITT6"/>
<dbReference type="EMBL" id="VSSQ01114869">
    <property type="protein sequence ID" value="MPN50563.1"/>
    <property type="molecule type" value="Genomic_DNA"/>
</dbReference>
<dbReference type="Gene3D" id="2.160.10.10">
    <property type="entry name" value="Hexapeptide repeat proteins"/>
    <property type="match status" value="1"/>
</dbReference>
<proteinExistence type="predicted"/>
<gene>
    <name evidence="1" type="primary">pglD_7</name>
    <name evidence="1" type="ORF">SDC9_198190</name>
</gene>
<keyword evidence="1" id="KW-0808">Transferase</keyword>